<evidence type="ECO:0000256" key="7">
    <source>
        <dbReference type="ARBA" id="ARBA00022475"/>
    </source>
</evidence>
<feature type="transmembrane region" description="Helical" evidence="13">
    <location>
        <begin position="319"/>
        <end position="343"/>
    </location>
</feature>
<evidence type="ECO:0000256" key="10">
    <source>
        <dbReference type="ARBA" id="ARBA00023065"/>
    </source>
</evidence>
<evidence type="ECO:0000256" key="3">
    <source>
        <dbReference type="ARBA" id="ARBA00010199"/>
    </source>
</evidence>
<feature type="transmembrane region" description="Helical" evidence="13">
    <location>
        <begin position="390"/>
        <end position="412"/>
    </location>
</feature>
<feature type="transmembrane region" description="Helical" evidence="13">
    <location>
        <begin position="194"/>
        <end position="217"/>
    </location>
</feature>
<accession>A0A9D1UMN7</accession>
<dbReference type="AlphaFoldDB" id="A0A9D1UMN7"/>
<dbReference type="PIRSF" id="PIRSF006603">
    <property type="entry name" value="DinF"/>
    <property type="match status" value="1"/>
</dbReference>
<evidence type="ECO:0000256" key="6">
    <source>
        <dbReference type="ARBA" id="ARBA00022449"/>
    </source>
</evidence>
<keyword evidence="7" id="KW-1003">Cell membrane</keyword>
<evidence type="ECO:0000256" key="12">
    <source>
        <dbReference type="ARBA" id="ARBA00031636"/>
    </source>
</evidence>
<dbReference type="PANTHER" id="PTHR43298">
    <property type="entry name" value="MULTIDRUG RESISTANCE PROTEIN NORM-RELATED"/>
    <property type="match status" value="1"/>
</dbReference>
<dbReference type="Proteomes" id="UP000824192">
    <property type="component" value="Unassembled WGS sequence"/>
</dbReference>
<feature type="transmembrane region" description="Helical" evidence="13">
    <location>
        <begin position="418"/>
        <end position="437"/>
    </location>
</feature>
<evidence type="ECO:0000313" key="14">
    <source>
        <dbReference type="EMBL" id="HIW92983.1"/>
    </source>
</evidence>
<feature type="transmembrane region" description="Helical" evidence="13">
    <location>
        <begin position="14"/>
        <end position="31"/>
    </location>
</feature>
<dbReference type="EMBL" id="DXGA01000007">
    <property type="protein sequence ID" value="HIW92983.1"/>
    <property type="molecule type" value="Genomic_DNA"/>
</dbReference>
<evidence type="ECO:0000256" key="1">
    <source>
        <dbReference type="ARBA" id="ARBA00003408"/>
    </source>
</evidence>
<dbReference type="NCBIfam" id="TIGR00797">
    <property type="entry name" value="matE"/>
    <property type="match status" value="1"/>
</dbReference>
<dbReference type="Pfam" id="PF01554">
    <property type="entry name" value="MatE"/>
    <property type="match status" value="2"/>
</dbReference>
<comment type="function">
    <text evidence="1">Multidrug efflux pump.</text>
</comment>
<dbReference type="InterPro" id="IPR050222">
    <property type="entry name" value="MATE_MdtK"/>
</dbReference>
<evidence type="ECO:0000256" key="5">
    <source>
        <dbReference type="ARBA" id="ARBA00022448"/>
    </source>
</evidence>
<keyword evidence="11 13" id="KW-0472">Membrane</keyword>
<evidence type="ECO:0000256" key="11">
    <source>
        <dbReference type="ARBA" id="ARBA00023136"/>
    </source>
</evidence>
<feature type="transmembrane region" description="Helical" evidence="13">
    <location>
        <begin position="96"/>
        <end position="121"/>
    </location>
</feature>
<keyword evidence="9 13" id="KW-1133">Transmembrane helix</keyword>
<dbReference type="CDD" id="cd13138">
    <property type="entry name" value="MATE_yoeA_like"/>
    <property type="match status" value="1"/>
</dbReference>
<keyword evidence="8 13" id="KW-0812">Transmembrane</keyword>
<dbReference type="InterPro" id="IPR002528">
    <property type="entry name" value="MATE_fam"/>
</dbReference>
<keyword evidence="6" id="KW-0050">Antiport</keyword>
<reference evidence="14" key="2">
    <citation type="submission" date="2021-04" db="EMBL/GenBank/DDBJ databases">
        <authorList>
            <person name="Gilroy R."/>
        </authorList>
    </citation>
    <scope>NUCLEOTIDE SEQUENCE</scope>
    <source>
        <strain evidence="14">ChiGjej6B6-1540</strain>
    </source>
</reference>
<feature type="transmembrane region" description="Helical" evidence="13">
    <location>
        <begin position="363"/>
        <end position="383"/>
    </location>
</feature>
<proteinExistence type="inferred from homology"/>
<dbReference type="GO" id="GO:0005886">
    <property type="term" value="C:plasma membrane"/>
    <property type="evidence" value="ECO:0007669"/>
    <property type="project" value="UniProtKB-SubCell"/>
</dbReference>
<organism evidence="14 15">
    <name type="scientific">Candidatus Flavonifractor merdipullorum</name>
    <dbReference type="NCBI Taxonomy" id="2838590"/>
    <lineage>
        <taxon>Bacteria</taxon>
        <taxon>Bacillati</taxon>
        <taxon>Bacillota</taxon>
        <taxon>Clostridia</taxon>
        <taxon>Eubacteriales</taxon>
        <taxon>Oscillospiraceae</taxon>
        <taxon>Flavonifractor</taxon>
    </lineage>
</organism>
<evidence type="ECO:0000256" key="13">
    <source>
        <dbReference type="SAM" id="Phobius"/>
    </source>
</evidence>
<reference evidence="14" key="1">
    <citation type="journal article" date="2021" name="PeerJ">
        <title>Extensive microbial diversity within the chicken gut microbiome revealed by metagenomics and culture.</title>
        <authorList>
            <person name="Gilroy R."/>
            <person name="Ravi A."/>
            <person name="Getino M."/>
            <person name="Pursley I."/>
            <person name="Horton D.L."/>
            <person name="Alikhan N.F."/>
            <person name="Baker D."/>
            <person name="Gharbi K."/>
            <person name="Hall N."/>
            <person name="Watson M."/>
            <person name="Adriaenssens E.M."/>
            <person name="Foster-Nyarko E."/>
            <person name="Jarju S."/>
            <person name="Secka A."/>
            <person name="Antonio M."/>
            <person name="Oren A."/>
            <person name="Chaudhuri R.R."/>
            <person name="La Ragione R."/>
            <person name="Hildebrand F."/>
            <person name="Pallen M.J."/>
        </authorList>
    </citation>
    <scope>NUCLEOTIDE SEQUENCE</scope>
    <source>
        <strain evidence="14">ChiGjej6B6-1540</strain>
    </source>
</reference>
<comment type="similarity">
    <text evidence="3">Belongs to the multi antimicrobial extrusion (MATE) (TC 2.A.66.1) family.</text>
</comment>
<evidence type="ECO:0000256" key="2">
    <source>
        <dbReference type="ARBA" id="ARBA00004651"/>
    </source>
</evidence>
<comment type="caution">
    <text evidence="14">The sequence shown here is derived from an EMBL/GenBank/DDBJ whole genome shotgun (WGS) entry which is preliminary data.</text>
</comment>
<feature type="transmembrane region" description="Helical" evidence="13">
    <location>
        <begin position="51"/>
        <end position="84"/>
    </location>
</feature>
<evidence type="ECO:0000256" key="8">
    <source>
        <dbReference type="ARBA" id="ARBA00022692"/>
    </source>
</evidence>
<dbReference type="InterPro" id="IPR048279">
    <property type="entry name" value="MdtK-like"/>
</dbReference>
<keyword evidence="5" id="KW-0813">Transport</keyword>
<dbReference type="GO" id="GO:0015297">
    <property type="term" value="F:antiporter activity"/>
    <property type="evidence" value="ECO:0007669"/>
    <property type="project" value="UniProtKB-KW"/>
</dbReference>
<dbReference type="PANTHER" id="PTHR43298:SF2">
    <property type="entry name" value="FMN_FAD EXPORTER YEEO-RELATED"/>
    <property type="match status" value="1"/>
</dbReference>
<name>A0A9D1UMN7_9FIRM</name>
<comment type="subcellular location">
    <subcellularLocation>
        <location evidence="2">Cell membrane</location>
        <topology evidence="2">Multi-pass membrane protein</topology>
    </subcellularLocation>
</comment>
<feature type="transmembrane region" description="Helical" evidence="13">
    <location>
        <begin position="141"/>
        <end position="162"/>
    </location>
</feature>
<sequence length="451" mass="48332">MEEQKSALMTSGPIWQRIVFFAVPLFFGNLFQQLYNTADSLIVGKFLGDTALAAVSSSGSLILLLVGFFNGISAGGGVVVARYYGARDTERVKRTVHTMVAFGLAAGVGLTVIGVVLAPQILIFMGTPANVLPQSTAYFRVYFLGSVAFVLYNVFVGILQAVGDSRHPLFYLVVSSLVNVVLDLLFVAGFHWGVWAAAMATVISQCVSALLCLIHLLRARNEVQLFPRQVAFDGPMFRQVISNGLPAGVQTSIISLANVVVQSNINAFGSSAMAGCGAYSKVEGFGFLPITCFSLALTTFIGQNLGAGEIERARKGARFGILCSVTIAELIGGLIWLLAPVLIGAFNDSADVISYGVAQARTVTLFYCLLAFSHCMAGILRGAGRASVPMFVMLGCWCVFRILYITVAVSVVPSIRMVFWAYPITWSLSSVIFLLYARHSDWLHGGQPAAV</sequence>
<evidence type="ECO:0000256" key="9">
    <source>
        <dbReference type="ARBA" id="ARBA00022989"/>
    </source>
</evidence>
<evidence type="ECO:0000256" key="4">
    <source>
        <dbReference type="ARBA" id="ARBA00020268"/>
    </source>
</evidence>
<gene>
    <name evidence="14" type="ORF">H9868_00410</name>
</gene>
<keyword evidence="10" id="KW-0406">Ion transport</keyword>
<protein>
    <recommendedName>
        <fullName evidence="4">Probable multidrug resistance protein NorM</fullName>
    </recommendedName>
    <alternativeName>
        <fullName evidence="12">Multidrug-efflux transporter</fullName>
    </alternativeName>
</protein>
<feature type="transmembrane region" description="Helical" evidence="13">
    <location>
        <begin position="169"/>
        <end position="188"/>
    </location>
</feature>
<dbReference type="GO" id="GO:0006811">
    <property type="term" value="P:monoatomic ion transport"/>
    <property type="evidence" value="ECO:0007669"/>
    <property type="project" value="UniProtKB-KW"/>
</dbReference>
<evidence type="ECO:0000313" key="15">
    <source>
        <dbReference type="Proteomes" id="UP000824192"/>
    </source>
</evidence>
<dbReference type="GO" id="GO:0042910">
    <property type="term" value="F:xenobiotic transmembrane transporter activity"/>
    <property type="evidence" value="ECO:0007669"/>
    <property type="project" value="InterPro"/>
</dbReference>